<dbReference type="InterPro" id="IPR016087">
    <property type="entry name" value="Chalcone_isomerase"/>
</dbReference>
<dbReference type="Proteomes" id="UP001528920">
    <property type="component" value="Unassembled WGS sequence"/>
</dbReference>
<keyword evidence="4" id="KW-1185">Reference proteome</keyword>
<dbReference type="Gene3D" id="3.50.70.10">
    <property type="match status" value="1"/>
</dbReference>
<evidence type="ECO:0000256" key="1">
    <source>
        <dbReference type="SAM" id="SignalP"/>
    </source>
</evidence>
<keyword evidence="1" id="KW-0732">Signal</keyword>
<sequence length="184" mass="20733">MKNFLILLFLISSLSAFSQTKVGGVELPNEMLVKENRMQLQGAGTRVKLWMDMYAMGLYLSTDINDAEQIISKDESMGIRLQIISGLITSEKMEKATRDGFKNSTNGEMAHIQSEIDEFISVFSGGIEKEDVFEFMYTTESGTMVYKNGELKDSINGLSFKQALFGIWLCKKPVDKSLKEKLLK</sequence>
<dbReference type="Pfam" id="PF16036">
    <property type="entry name" value="Chalcone_3"/>
    <property type="match status" value="1"/>
</dbReference>
<feature type="signal peptide" evidence="1">
    <location>
        <begin position="1"/>
        <end position="18"/>
    </location>
</feature>
<comment type="caution">
    <text evidence="3">The sequence shown here is derived from an EMBL/GenBank/DDBJ whole genome shotgun (WGS) entry which is preliminary data.</text>
</comment>
<name>A0ABT5VU15_9BACT</name>
<reference evidence="3 4" key="1">
    <citation type="submission" date="2022-01" db="EMBL/GenBank/DDBJ databases">
        <title>Labilibaculum sp. nov, a marine bacterium isolated from Antarctica.</title>
        <authorList>
            <person name="Dai W."/>
        </authorList>
    </citation>
    <scope>NUCLEOTIDE SEQUENCE [LARGE SCALE GENOMIC DNA]</scope>
    <source>
        <strain evidence="3 4">DW002</strain>
    </source>
</reference>
<dbReference type="RefSeq" id="WP_275110087.1">
    <property type="nucleotide sequence ID" value="NZ_JAKJSC010000002.1"/>
</dbReference>
<feature type="domain" description="Chalcone isomerase" evidence="2">
    <location>
        <begin position="20"/>
        <end position="183"/>
    </location>
</feature>
<dbReference type="GO" id="GO:0016853">
    <property type="term" value="F:isomerase activity"/>
    <property type="evidence" value="ECO:0007669"/>
    <property type="project" value="UniProtKB-KW"/>
</dbReference>
<proteinExistence type="predicted"/>
<evidence type="ECO:0000313" key="3">
    <source>
        <dbReference type="EMBL" id="MDE5418755.1"/>
    </source>
</evidence>
<evidence type="ECO:0000313" key="4">
    <source>
        <dbReference type="Proteomes" id="UP001528920"/>
    </source>
</evidence>
<dbReference type="SUPFAM" id="SSF54626">
    <property type="entry name" value="Chalcone isomerase"/>
    <property type="match status" value="1"/>
</dbReference>
<feature type="chain" id="PRO_5045525991" evidence="1">
    <location>
        <begin position="19"/>
        <end position="184"/>
    </location>
</feature>
<protein>
    <submittedName>
        <fullName evidence="3">Chalcone isomerase family protein</fullName>
    </submittedName>
</protein>
<dbReference type="EMBL" id="JAKJSC010000002">
    <property type="protein sequence ID" value="MDE5418755.1"/>
    <property type="molecule type" value="Genomic_DNA"/>
</dbReference>
<accession>A0ABT5VU15</accession>
<dbReference type="InterPro" id="IPR016088">
    <property type="entry name" value="Chalcone_isomerase_3-sand"/>
</dbReference>
<evidence type="ECO:0000259" key="2">
    <source>
        <dbReference type="Pfam" id="PF16036"/>
    </source>
</evidence>
<keyword evidence="3" id="KW-0413">Isomerase</keyword>
<gene>
    <name evidence="3" type="ORF">L3049_12135</name>
</gene>
<organism evidence="3 4">
    <name type="scientific">Paralabilibaculum antarcticum</name>
    <dbReference type="NCBI Taxonomy" id="2912572"/>
    <lineage>
        <taxon>Bacteria</taxon>
        <taxon>Pseudomonadati</taxon>
        <taxon>Bacteroidota</taxon>
        <taxon>Bacteroidia</taxon>
        <taxon>Marinilabiliales</taxon>
        <taxon>Marinifilaceae</taxon>
        <taxon>Paralabilibaculum</taxon>
    </lineage>
</organism>
<dbReference type="InterPro" id="IPR036298">
    <property type="entry name" value="Chalcone_isomerase_sf"/>
</dbReference>